<dbReference type="CDD" id="cd04208">
    <property type="entry name" value="CuRO_2_CuNIR"/>
    <property type="match status" value="1"/>
</dbReference>
<feature type="binding site" description="type 1 copper site" evidence="10">
    <location>
        <position position="197"/>
    </location>
    <ligand>
        <name>Cu cation</name>
        <dbReference type="ChEBI" id="CHEBI:23378"/>
        <label>1</label>
    </ligand>
</feature>
<dbReference type="CDD" id="cd11020">
    <property type="entry name" value="CuRO_1_CuNIR"/>
    <property type="match status" value="1"/>
</dbReference>
<dbReference type="RefSeq" id="WP_080523937.1">
    <property type="nucleotide sequence ID" value="NZ_LPUF01000003.1"/>
</dbReference>
<evidence type="ECO:0000256" key="7">
    <source>
        <dbReference type="ARBA" id="ARBA00023002"/>
    </source>
</evidence>
<evidence type="ECO:0000256" key="9">
    <source>
        <dbReference type="ARBA" id="ARBA00049340"/>
    </source>
</evidence>
<evidence type="ECO:0000256" key="5">
    <source>
        <dbReference type="ARBA" id="ARBA00022723"/>
    </source>
</evidence>
<keyword evidence="6" id="KW-0677">Repeat</keyword>
<evidence type="ECO:0000256" key="10">
    <source>
        <dbReference type="PIRSR" id="PIRSR601287-1"/>
    </source>
</evidence>
<evidence type="ECO:0000313" key="14">
    <source>
        <dbReference type="EMBL" id="OQK15701.1"/>
    </source>
</evidence>
<dbReference type="OrthoDB" id="9757546at2"/>
<proteinExistence type="inferred from homology"/>
<evidence type="ECO:0000256" key="4">
    <source>
        <dbReference type="ARBA" id="ARBA00017290"/>
    </source>
</evidence>
<dbReference type="InterPro" id="IPR045087">
    <property type="entry name" value="Cu-oxidase_fam"/>
</dbReference>
<dbReference type="Gene3D" id="2.60.40.420">
    <property type="entry name" value="Cupredoxins - blue copper proteins"/>
    <property type="match status" value="2"/>
</dbReference>
<dbReference type="InterPro" id="IPR011707">
    <property type="entry name" value="Cu-oxidase-like_N"/>
</dbReference>
<keyword evidence="5 10" id="KW-0479">Metal-binding</keyword>
<gene>
    <name evidence="14" type="ORF">AU255_15930</name>
</gene>
<feature type="binding site" description="type 1 copper site" evidence="10">
    <location>
        <position position="156"/>
    </location>
    <ligand>
        <name>Cu cation</name>
        <dbReference type="ChEBI" id="CHEBI:23378"/>
        <label>1</label>
    </ligand>
</feature>
<dbReference type="EC" id="1.7.2.1" evidence="3 11"/>
<dbReference type="SUPFAM" id="SSF49503">
    <property type="entry name" value="Cupredoxins"/>
    <property type="match status" value="2"/>
</dbReference>
<feature type="region of interest" description="Disordered" evidence="12">
    <location>
        <begin position="373"/>
        <end position="394"/>
    </location>
</feature>
<feature type="binding site" description="type 1 copper site" evidence="10">
    <location>
        <position position="161"/>
    </location>
    <ligand>
        <name>Cu cation</name>
        <dbReference type="ChEBI" id="CHEBI:23378"/>
        <label>1</label>
    </ligand>
</feature>
<feature type="binding site" description="type 1 copper site" evidence="10">
    <location>
        <position position="210"/>
    </location>
    <ligand>
        <name>Cu cation</name>
        <dbReference type="ChEBI" id="CHEBI:23378"/>
        <label>1</label>
    </ligand>
</feature>
<dbReference type="STRING" id="1420851.AU255_15930"/>
<comment type="catalytic activity">
    <reaction evidence="9 11">
        <text>nitric oxide + Fe(III)-[cytochrome c] + H2O = Fe(II)-[cytochrome c] + nitrite + 2 H(+)</text>
        <dbReference type="Rhea" id="RHEA:15233"/>
        <dbReference type="Rhea" id="RHEA-COMP:10350"/>
        <dbReference type="Rhea" id="RHEA-COMP:14399"/>
        <dbReference type="ChEBI" id="CHEBI:15377"/>
        <dbReference type="ChEBI" id="CHEBI:15378"/>
        <dbReference type="ChEBI" id="CHEBI:16301"/>
        <dbReference type="ChEBI" id="CHEBI:16480"/>
        <dbReference type="ChEBI" id="CHEBI:29033"/>
        <dbReference type="ChEBI" id="CHEBI:29034"/>
        <dbReference type="EC" id="1.7.2.1"/>
    </reaction>
</comment>
<sequence>MQTNITKQSNQLNYFNITNMTGFLTVFFMTLLLILPVQANESSQHLSSKHASKKQIFNFGPGDHYQHEMNINISEYKKVEDISKNASALPEPLDRKHSENVVIKLEAVEVISKVAPNILYHYWTFNNTVPGPFLRVREGDTVELSLHNDKSSSHSHAIDLHAVTGPGGGKAVTEVAPGETKTLTFKASTAGLYVYHCAAGNPATHIANGMYGMILVEPKQGLSRVDHEFYIMQGELYTKGSLGKTGFQKFNSRKMIDERPEYIVFNGRTGALVGEGQLNAKVGDKIRMFIGNAGVAKISSFHLIGEIFDRVYSEAALSNPLENIQTTLVPAGGASVVEFQVDYPGNYVLVDHALARVDRGAWGILDVTGPENDSLYNGETENNKDQKADMHSGH</sequence>
<evidence type="ECO:0000313" key="15">
    <source>
        <dbReference type="Proteomes" id="UP000191980"/>
    </source>
</evidence>
<evidence type="ECO:0000256" key="3">
    <source>
        <dbReference type="ARBA" id="ARBA00011882"/>
    </source>
</evidence>
<dbReference type="PANTHER" id="PTHR11709">
    <property type="entry name" value="MULTI-COPPER OXIDASE"/>
    <property type="match status" value="1"/>
</dbReference>
<dbReference type="NCBIfam" id="TIGR02376">
    <property type="entry name" value="Cu_nitrite_red"/>
    <property type="match status" value="1"/>
</dbReference>
<keyword evidence="15" id="KW-1185">Reference proteome</keyword>
<evidence type="ECO:0000259" key="13">
    <source>
        <dbReference type="Pfam" id="PF07732"/>
    </source>
</evidence>
<name>A0A1V8M2B9_9GAMM</name>
<dbReference type="InterPro" id="IPR001287">
    <property type="entry name" value="NO2-reductase_Cu"/>
</dbReference>
<feature type="binding site" description="type 1 copper site" evidence="10">
    <location>
        <position position="196"/>
    </location>
    <ligand>
        <name>Cu cation</name>
        <dbReference type="ChEBI" id="CHEBI:23378"/>
        <label>1</label>
    </ligand>
</feature>
<dbReference type="Pfam" id="PF07732">
    <property type="entry name" value="Cu-oxidase_3"/>
    <property type="match status" value="1"/>
</dbReference>
<comment type="cofactor">
    <cofactor evidence="11">
        <name>Cu(2+)</name>
        <dbReference type="ChEBI" id="CHEBI:29036"/>
    </cofactor>
    <text evidence="11">Binds 1 Cu(+) ion.</text>
</comment>
<dbReference type="Proteomes" id="UP000191980">
    <property type="component" value="Unassembled WGS sequence"/>
</dbReference>
<dbReference type="AlphaFoldDB" id="A0A1V8M2B9"/>
<keyword evidence="8 10" id="KW-0186">Copper</keyword>
<evidence type="ECO:0000256" key="12">
    <source>
        <dbReference type="SAM" id="MobiDB-lite"/>
    </source>
</evidence>
<comment type="caution">
    <text evidence="14">The sequence shown here is derived from an EMBL/GenBank/DDBJ whole genome shotgun (WGS) entry which is preliminary data.</text>
</comment>
<accession>A0A1V8M2B9</accession>
<dbReference type="GO" id="GO:0005507">
    <property type="term" value="F:copper ion binding"/>
    <property type="evidence" value="ECO:0007669"/>
    <property type="project" value="InterPro"/>
</dbReference>
<dbReference type="PANTHER" id="PTHR11709:SF394">
    <property type="entry name" value="FI03373P-RELATED"/>
    <property type="match status" value="1"/>
</dbReference>
<evidence type="ECO:0000256" key="6">
    <source>
        <dbReference type="ARBA" id="ARBA00022737"/>
    </source>
</evidence>
<comment type="subunit">
    <text evidence="2 11">Homotrimer.</text>
</comment>
<dbReference type="FunFam" id="2.60.40.420:FF:000093">
    <property type="entry name" value="Copper-containing nitrite reductase"/>
    <property type="match status" value="1"/>
</dbReference>
<dbReference type="EMBL" id="LPUF01000003">
    <property type="protein sequence ID" value="OQK15701.1"/>
    <property type="molecule type" value="Genomic_DNA"/>
</dbReference>
<dbReference type="PRINTS" id="PR00695">
    <property type="entry name" value="CUNO2RDTASE"/>
</dbReference>
<comment type="cofactor">
    <cofactor evidence="11">
        <name>Cu(+)</name>
        <dbReference type="ChEBI" id="CHEBI:49552"/>
    </cofactor>
    <text evidence="11">Binds 1 Cu(+) ion.</text>
</comment>
<evidence type="ECO:0000256" key="8">
    <source>
        <dbReference type="ARBA" id="ARBA00023008"/>
    </source>
</evidence>
<feature type="compositionally biased region" description="Basic and acidic residues" evidence="12">
    <location>
        <begin position="381"/>
        <end position="394"/>
    </location>
</feature>
<feature type="domain" description="Plastocyanin-like" evidence="13">
    <location>
        <begin position="121"/>
        <end position="220"/>
    </location>
</feature>
<evidence type="ECO:0000256" key="11">
    <source>
        <dbReference type="RuleBase" id="RU365025"/>
    </source>
</evidence>
<dbReference type="GO" id="GO:0050421">
    <property type="term" value="F:nitrite reductase (NO-forming) activity"/>
    <property type="evidence" value="ECO:0007669"/>
    <property type="project" value="UniProtKB-EC"/>
</dbReference>
<protein>
    <recommendedName>
        <fullName evidence="4 11">Copper-containing nitrite reductase</fullName>
        <ecNumber evidence="3 11">1.7.2.1</ecNumber>
    </recommendedName>
</protein>
<keyword evidence="7 11" id="KW-0560">Oxidoreductase</keyword>
<comment type="similarity">
    <text evidence="1 11">Belongs to the multicopper oxidase family.</text>
</comment>
<dbReference type="InterPro" id="IPR008972">
    <property type="entry name" value="Cupredoxin"/>
</dbReference>
<feature type="binding site" description="type 1 copper site" evidence="10">
    <location>
        <position position="352"/>
    </location>
    <ligand>
        <name>Cu cation</name>
        <dbReference type="ChEBI" id="CHEBI:23378"/>
        <label>1</label>
    </ligand>
</feature>
<feature type="binding site" description="type 1 copper site" evidence="10">
    <location>
        <position position="205"/>
    </location>
    <ligand>
        <name>Cu cation</name>
        <dbReference type="ChEBI" id="CHEBI:23378"/>
        <label>1</label>
    </ligand>
</feature>
<evidence type="ECO:0000256" key="1">
    <source>
        <dbReference type="ARBA" id="ARBA00010609"/>
    </source>
</evidence>
<evidence type="ECO:0000256" key="2">
    <source>
        <dbReference type="ARBA" id="ARBA00011233"/>
    </source>
</evidence>
<reference evidence="14 15" key="1">
    <citation type="submission" date="2015-12" db="EMBL/GenBank/DDBJ databases">
        <authorList>
            <person name="Shamseldin A."/>
            <person name="Moawad H."/>
            <person name="Abd El-Rahim W.M."/>
            <person name="Sadowsky M.J."/>
        </authorList>
    </citation>
    <scope>NUCLEOTIDE SEQUENCE [LARGE SCALE GENOMIC DNA]</scope>
    <source>
        <strain evidence="14 15">WF1</strain>
    </source>
</reference>
<organism evidence="14 15">
    <name type="scientific">Methyloprofundus sedimenti</name>
    <dbReference type="NCBI Taxonomy" id="1420851"/>
    <lineage>
        <taxon>Bacteria</taxon>
        <taxon>Pseudomonadati</taxon>
        <taxon>Pseudomonadota</taxon>
        <taxon>Gammaproteobacteria</taxon>
        <taxon>Methylococcales</taxon>
        <taxon>Methylococcaceae</taxon>
        <taxon>Methyloprofundus</taxon>
    </lineage>
</organism>